<keyword evidence="6" id="KW-0217">Developmental protein</keyword>
<keyword evidence="4" id="KW-0732">Signal</keyword>
<sequence>MRRRRCSHRLSSPAVFTLFVVAVLGSSVLNWAVAHKYVPNSNPYPNPNQKYELRDRQAVVWRRRVLLGLGSAPPTCRSRCGACRPCRPVLVAVGPRRAVPLLEYYPEVWRCTCGNKLYVP</sequence>
<reference evidence="7" key="1">
    <citation type="submission" date="2020-07" db="EMBL/GenBank/DDBJ databases">
        <authorList>
            <person name="Lin J."/>
        </authorList>
    </citation>
    <scope>NUCLEOTIDE SEQUENCE</scope>
</reference>
<organism evidence="7">
    <name type="scientific">Ananas comosus var. bracteatus</name>
    <name type="common">red pineapple</name>
    <dbReference type="NCBI Taxonomy" id="296719"/>
    <lineage>
        <taxon>Eukaryota</taxon>
        <taxon>Viridiplantae</taxon>
        <taxon>Streptophyta</taxon>
        <taxon>Embryophyta</taxon>
        <taxon>Tracheophyta</taxon>
        <taxon>Spermatophyta</taxon>
        <taxon>Magnoliopsida</taxon>
        <taxon>Liliopsida</taxon>
        <taxon>Poales</taxon>
        <taxon>Bromeliaceae</taxon>
        <taxon>Bromelioideae</taxon>
        <taxon>Ananas</taxon>
    </lineage>
</organism>
<gene>
    <name evidence="7" type="ORF">CB5_LOCUS5701</name>
</gene>
<comment type="subcellular location">
    <subcellularLocation>
        <location evidence="1 6">Secreted</location>
    </subcellularLocation>
</comment>
<dbReference type="EMBL" id="LR862142">
    <property type="protein sequence ID" value="CAD1822490.1"/>
    <property type="molecule type" value="Genomic_DNA"/>
</dbReference>
<dbReference type="GO" id="GO:0010052">
    <property type="term" value="P:guard cell differentiation"/>
    <property type="evidence" value="ECO:0007669"/>
    <property type="project" value="UniProtKB-UniRule"/>
</dbReference>
<comment type="similarity">
    <text evidence="2 6">Belongs to the plant cysteine rich small secretory peptide family. Epidermal patterning factor subfamily.</text>
</comment>
<proteinExistence type="inferred from homology"/>
<evidence type="ECO:0000313" key="7">
    <source>
        <dbReference type="EMBL" id="CAD1822490.1"/>
    </source>
</evidence>
<dbReference type="Pfam" id="PF17181">
    <property type="entry name" value="EPF"/>
    <property type="match status" value="1"/>
</dbReference>
<evidence type="ECO:0000256" key="2">
    <source>
        <dbReference type="ARBA" id="ARBA00008127"/>
    </source>
</evidence>
<evidence type="ECO:0000256" key="5">
    <source>
        <dbReference type="ARBA" id="ARBA00023157"/>
    </source>
</evidence>
<dbReference type="InterPro" id="IPR039455">
    <property type="entry name" value="EPFL"/>
</dbReference>
<evidence type="ECO:0000256" key="1">
    <source>
        <dbReference type="ARBA" id="ARBA00004613"/>
    </source>
</evidence>
<keyword evidence="5" id="KW-1015">Disulfide bond</keyword>
<dbReference type="PANTHER" id="PTHR33109">
    <property type="entry name" value="EPIDERMAL PATTERNING FACTOR-LIKE PROTEIN 4"/>
    <property type="match status" value="1"/>
</dbReference>
<evidence type="ECO:0000256" key="6">
    <source>
        <dbReference type="RuleBase" id="RU367102"/>
    </source>
</evidence>
<accession>A0A6V7NV63</accession>
<name>A0A6V7NV63_ANACO</name>
<dbReference type="PANTHER" id="PTHR33109:SF4">
    <property type="entry name" value="EPIDERMAL PATTERNING FACTOR-LIKE PROTEIN 6"/>
    <property type="match status" value="1"/>
</dbReference>
<keyword evidence="3 6" id="KW-0964">Secreted</keyword>
<evidence type="ECO:0000256" key="3">
    <source>
        <dbReference type="ARBA" id="ARBA00022525"/>
    </source>
</evidence>
<protein>
    <recommendedName>
        <fullName evidence="6">Epidermal patterning factor-like protein</fullName>
    </recommendedName>
</protein>
<comment type="function">
    <text evidence="6">Controls stomatal patterning.</text>
</comment>
<dbReference type="AlphaFoldDB" id="A0A6V7NV63"/>
<evidence type="ECO:0000256" key="4">
    <source>
        <dbReference type="ARBA" id="ARBA00022729"/>
    </source>
</evidence>
<dbReference type="GO" id="GO:0005576">
    <property type="term" value="C:extracellular region"/>
    <property type="evidence" value="ECO:0007669"/>
    <property type="project" value="UniProtKB-SubCell"/>
</dbReference>